<comment type="caution">
    <text evidence="2">The sequence shown here is derived from an EMBL/GenBank/DDBJ whole genome shotgun (WGS) entry which is preliminary data.</text>
</comment>
<feature type="transmembrane region" description="Helical" evidence="1">
    <location>
        <begin position="495"/>
        <end position="518"/>
    </location>
</feature>
<evidence type="ECO:0000313" key="2">
    <source>
        <dbReference type="EMBL" id="KXB05304.1"/>
    </source>
</evidence>
<feature type="transmembrane region" description="Helical" evidence="1">
    <location>
        <begin position="47"/>
        <end position="69"/>
    </location>
</feature>
<feature type="transmembrane region" description="Helical" evidence="1">
    <location>
        <begin position="191"/>
        <end position="211"/>
    </location>
</feature>
<feature type="transmembrane region" description="Helical" evidence="1">
    <location>
        <begin position="118"/>
        <end position="146"/>
    </location>
</feature>
<evidence type="ECO:0008006" key="4">
    <source>
        <dbReference type="Google" id="ProtNLM"/>
    </source>
</evidence>
<feature type="transmembrane region" description="Helical" evidence="1">
    <location>
        <begin position="348"/>
        <end position="366"/>
    </location>
</feature>
<feature type="transmembrane region" description="Helical" evidence="1">
    <location>
        <begin position="158"/>
        <end position="179"/>
    </location>
</feature>
<feature type="transmembrane region" description="Helical" evidence="1">
    <location>
        <begin position="317"/>
        <end position="336"/>
    </location>
</feature>
<feature type="transmembrane region" description="Helical" evidence="1">
    <location>
        <begin position="386"/>
        <end position="408"/>
    </location>
</feature>
<proteinExistence type="predicted"/>
<accession>A0A133VFV9</accession>
<keyword evidence="1" id="KW-0472">Membrane</keyword>
<dbReference type="EMBL" id="LHYD01000020">
    <property type="protein sequence ID" value="KXB05304.1"/>
    <property type="molecule type" value="Genomic_DNA"/>
</dbReference>
<sequence length="533" mass="58649">MKRPCDKMDLGTTFRTAVILAKEKIYQGQKEKTGAAKKETATNRKLWIANLSMIPFFAMLSFFLAGAQVATGMQIGAFSLLLLVQLFISIFITLNSVSTFQDLGMHKPLLPLPISREYLVVSLSWLLSGGAAILIIPLLAAIIYAWTTGTYLAIPMSFLWGVLTMLLGHSLGLAVTNLFSFEASERSTLGTAFRFLKIGGALLLFLLWFFIFTQEGFLSPLLEPLTAISKSLWFLYPFNASRSIVSFSSVYMLSLLLYGSLFSGIYWLAGSRTWENITAPSFAVSETVGELRMEIGGKFKSLIKKDLTLSFRSGQKFLGILAFPLMILFMNLIDVIRGGTVSLFQAEIIYLMTAILSGFGIIYLYIQEGESAWIMSTLPISKKDFALQKALSAFSLFPLYAAPAILLVSVKMRYGIPVVLMQFVSGFAMALTSCLVVSNSLADRLPENLTVITQETFGSRYTPLLLVLKSGILSGWPVLASIGLYLVVTRPLSALAGSIILLTLTTTLVALNLIFTLWRYDLLGVSSSNTIER</sequence>
<dbReference type="Proteomes" id="UP000070311">
    <property type="component" value="Unassembled WGS sequence"/>
</dbReference>
<feature type="transmembrane region" description="Helical" evidence="1">
    <location>
        <begin position="420"/>
        <end position="441"/>
    </location>
</feature>
<feature type="transmembrane region" description="Helical" evidence="1">
    <location>
        <begin position="250"/>
        <end position="269"/>
    </location>
</feature>
<evidence type="ECO:0000256" key="1">
    <source>
        <dbReference type="SAM" id="Phobius"/>
    </source>
</evidence>
<reference evidence="2 3" key="1">
    <citation type="journal article" date="2016" name="Sci. Rep.">
        <title>Metabolic traits of an uncultured archaeal lineage -MSBL1- from brine pools of the Red Sea.</title>
        <authorList>
            <person name="Mwirichia R."/>
            <person name="Alam I."/>
            <person name="Rashid M."/>
            <person name="Vinu M."/>
            <person name="Ba-Alawi W."/>
            <person name="Anthony Kamau A."/>
            <person name="Kamanda Ngugi D."/>
            <person name="Goker M."/>
            <person name="Klenk H.P."/>
            <person name="Bajic V."/>
            <person name="Stingl U."/>
        </authorList>
    </citation>
    <scope>NUCLEOTIDE SEQUENCE [LARGE SCALE GENOMIC DNA]</scope>
    <source>
        <strain evidence="2">SCGC-AAA382A13</strain>
    </source>
</reference>
<evidence type="ECO:0000313" key="3">
    <source>
        <dbReference type="Proteomes" id="UP000070311"/>
    </source>
</evidence>
<keyword evidence="1" id="KW-0812">Transmembrane</keyword>
<gene>
    <name evidence="2" type="ORF">AKJ50_01275</name>
</gene>
<dbReference type="Pfam" id="PF09847">
    <property type="entry name" value="12TM_1"/>
    <property type="match status" value="1"/>
</dbReference>
<organism evidence="2 3">
    <name type="scientific">candidate division MSBL1 archaeon SCGC-AAA382A13</name>
    <dbReference type="NCBI Taxonomy" id="1698279"/>
    <lineage>
        <taxon>Archaea</taxon>
        <taxon>Methanobacteriati</taxon>
        <taxon>Methanobacteriota</taxon>
        <taxon>candidate division MSBL1</taxon>
    </lineage>
</organism>
<feature type="transmembrane region" description="Helical" evidence="1">
    <location>
        <begin position="461"/>
        <end position="488"/>
    </location>
</feature>
<dbReference type="InterPro" id="IPR018646">
    <property type="entry name" value="12TM_1"/>
</dbReference>
<dbReference type="PATRIC" id="fig|1698279.3.peg.114"/>
<name>A0A133VFV9_9EURY</name>
<protein>
    <recommendedName>
        <fullName evidence="4">ABC-2 type transport system permease protein</fullName>
    </recommendedName>
</protein>
<keyword evidence="1" id="KW-1133">Transmembrane helix</keyword>
<feature type="transmembrane region" description="Helical" evidence="1">
    <location>
        <begin position="75"/>
        <end position="97"/>
    </location>
</feature>
<keyword evidence="3" id="KW-1185">Reference proteome</keyword>
<dbReference type="AlphaFoldDB" id="A0A133VFV9"/>